<accession>A0ABP0WLH8</accession>
<feature type="compositionally biased region" description="Low complexity" evidence="1">
    <location>
        <begin position="278"/>
        <end position="297"/>
    </location>
</feature>
<dbReference type="EMBL" id="OZ020097">
    <property type="protein sequence ID" value="CAK9267684.1"/>
    <property type="molecule type" value="Genomic_DNA"/>
</dbReference>
<organism evidence="2 3">
    <name type="scientific">Sphagnum jensenii</name>
    <dbReference type="NCBI Taxonomy" id="128206"/>
    <lineage>
        <taxon>Eukaryota</taxon>
        <taxon>Viridiplantae</taxon>
        <taxon>Streptophyta</taxon>
        <taxon>Embryophyta</taxon>
        <taxon>Bryophyta</taxon>
        <taxon>Sphagnophytina</taxon>
        <taxon>Sphagnopsida</taxon>
        <taxon>Sphagnales</taxon>
        <taxon>Sphagnaceae</taxon>
        <taxon>Sphagnum</taxon>
    </lineage>
</organism>
<keyword evidence="3" id="KW-1185">Reference proteome</keyword>
<proteinExistence type="predicted"/>
<dbReference type="Proteomes" id="UP001497444">
    <property type="component" value="Chromosome 2"/>
</dbReference>
<evidence type="ECO:0000313" key="3">
    <source>
        <dbReference type="Proteomes" id="UP001497444"/>
    </source>
</evidence>
<evidence type="ECO:0000313" key="2">
    <source>
        <dbReference type="EMBL" id="CAK9267684.1"/>
    </source>
</evidence>
<feature type="compositionally biased region" description="Basic and acidic residues" evidence="1">
    <location>
        <begin position="299"/>
        <end position="315"/>
    </location>
</feature>
<protein>
    <submittedName>
        <fullName evidence="2">Uncharacterized protein</fullName>
    </submittedName>
</protein>
<reference evidence="2 3" key="1">
    <citation type="submission" date="2024-02" db="EMBL/GenBank/DDBJ databases">
        <authorList>
            <consortium name="ELIXIR-Norway"/>
            <consortium name="Elixir Norway"/>
        </authorList>
    </citation>
    <scope>NUCLEOTIDE SEQUENCE [LARGE SCALE GENOMIC DNA]</scope>
</reference>
<sequence length="315" mass="35159">MVDSAGTRRIRSWRGGGTPIAATTAFSWCTSTCTSVALHVLIHAVLLIISSCTSSFSSACSHVDRRPSTGLDQQQHERFINIIEENVAIKAQVAVVQDLSHLDASTSTRKLNTHHIEQQSITTQLQQAKDLANHHAMPGANHPKLHSTSSSSYSLSFKKEAACGWRTFIHRSKSRRQPSHDIILHQPGRVLGPPHNITELNQKFNMLETHVITTSNLLLEFITEIWKSAMWNIMVRDHHHHHHKTRPSSSQPAVVVTAQRQVVRVRRKLLSIKGTEDSNSSTKFSHASSSSSSSSSSHDFFDDYRDPETHPPKSN</sequence>
<feature type="region of interest" description="Disordered" evidence="1">
    <location>
        <begin position="274"/>
        <end position="315"/>
    </location>
</feature>
<gene>
    <name evidence="2" type="ORF">CSSPJE1EN1_LOCUS13162</name>
</gene>
<evidence type="ECO:0000256" key="1">
    <source>
        <dbReference type="SAM" id="MobiDB-lite"/>
    </source>
</evidence>
<name>A0ABP0WLH8_9BRYO</name>